<dbReference type="InterPro" id="IPR025736">
    <property type="entry name" value="PucR_C-HTH_dom"/>
</dbReference>
<evidence type="ECO:0000313" key="4">
    <source>
        <dbReference type="Proteomes" id="UP000298860"/>
    </source>
</evidence>
<dbReference type="OrthoDB" id="3170447at2"/>
<accession>A0A4D4J709</accession>
<dbReference type="RefSeq" id="WP_137812899.1">
    <property type="nucleotide sequence ID" value="NZ_BJFL01000004.1"/>
</dbReference>
<dbReference type="InterPro" id="IPR051448">
    <property type="entry name" value="CdaR-like_regulators"/>
</dbReference>
<evidence type="ECO:0000313" key="3">
    <source>
        <dbReference type="EMBL" id="GDY29737.1"/>
    </source>
</evidence>
<dbReference type="AlphaFoldDB" id="A0A4D4J709"/>
<dbReference type="Gene3D" id="1.10.10.2840">
    <property type="entry name" value="PucR C-terminal helix-turn-helix domain"/>
    <property type="match status" value="1"/>
</dbReference>
<feature type="domain" description="PucR C-terminal helix-turn-helix" evidence="2">
    <location>
        <begin position="439"/>
        <end position="496"/>
    </location>
</feature>
<dbReference type="InterPro" id="IPR012914">
    <property type="entry name" value="PucR_dom"/>
</dbReference>
<comment type="caution">
    <text evidence="3">The sequence shown here is derived from an EMBL/GenBank/DDBJ whole genome shotgun (WGS) entry which is preliminary data.</text>
</comment>
<keyword evidence="4" id="KW-1185">Reference proteome</keyword>
<dbReference type="InterPro" id="IPR042070">
    <property type="entry name" value="PucR_C-HTH_sf"/>
</dbReference>
<evidence type="ECO:0008006" key="5">
    <source>
        <dbReference type="Google" id="ProtNLM"/>
    </source>
</evidence>
<dbReference type="Proteomes" id="UP000298860">
    <property type="component" value="Unassembled WGS sequence"/>
</dbReference>
<proteinExistence type="predicted"/>
<evidence type="ECO:0000259" key="2">
    <source>
        <dbReference type="Pfam" id="PF13556"/>
    </source>
</evidence>
<organism evidence="3 4">
    <name type="scientific">Gandjariella thermophila</name>
    <dbReference type="NCBI Taxonomy" id="1931992"/>
    <lineage>
        <taxon>Bacteria</taxon>
        <taxon>Bacillati</taxon>
        <taxon>Actinomycetota</taxon>
        <taxon>Actinomycetes</taxon>
        <taxon>Pseudonocardiales</taxon>
        <taxon>Pseudonocardiaceae</taxon>
        <taxon>Gandjariella</taxon>
    </lineage>
</organism>
<evidence type="ECO:0000259" key="1">
    <source>
        <dbReference type="Pfam" id="PF07905"/>
    </source>
</evidence>
<gene>
    <name evidence="3" type="ORF">GTS_13700</name>
</gene>
<name>A0A4D4J709_9PSEU</name>
<dbReference type="Pfam" id="PF07905">
    <property type="entry name" value="PucR"/>
    <property type="match status" value="1"/>
</dbReference>
<dbReference type="EMBL" id="BJFL01000004">
    <property type="protein sequence ID" value="GDY29737.1"/>
    <property type="molecule type" value="Genomic_DNA"/>
</dbReference>
<dbReference type="PANTHER" id="PTHR33744">
    <property type="entry name" value="CARBOHYDRATE DIACID REGULATOR"/>
    <property type="match status" value="1"/>
</dbReference>
<feature type="domain" description="Purine catabolism PurC-like" evidence="1">
    <location>
        <begin position="10"/>
        <end position="119"/>
    </location>
</feature>
<sequence length="498" mass="53262">MLLRTLVVHPDLDLRVLAGEDDLDRRIRWIYTTDLHDPSRYLSGGCLVLSGLLWWRGPGDSEAFVATLAEAGVAALGAGTAEHGFVPDDLVDACRRHGIVLLEVPEHVSFATITELVVLALAAERDAAGGQREPAGLPEALRRAGAALDAGCWLLSPTARVIAGSGPVPALAQRQSLVRRALTGSDAEAGTLHSRGRSYTVLPTGPGHPLAGWVLVVEGEAGRWSGAQRRAVDGLLATARAELSRLDDARRTQAVTRTAVVRAVLSASPTPPDVVSRLRQAGLCERLCVATASTEEGGPALAVPVLEELALHLGVPSVVAEVNGEVFGLLAIGRERLDWAVAEMAEAVQVLEPGLRRAGLAVGISPAMSWSAIRGAAEESRHARQLAEHRHRRASVVNGATLTAYQLLLAAVPRDLRASYRERVLGPVAAYDAEHQSDLVHTLRVFLDCSGSWKRAAQRLHLHVNTLRYRIERIGELTGRDLTTLAAQVDLHIALHLD</sequence>
<protein>
    <recommendedName>
        <fullName evidence="5">PucR family transcriptional regulator</fullName>
    </recommendedName>
</protein>
<dbReference type="PANTHER" id="PTHR33744:SF17">
    <property type="entry name" value="CONSERVED PROTEIN"/>
    <property type="match status" value="1"/>
</dbReference>
<reference evidence="4" key="1">
    <citation type="submission" date="2019-04" db="EMBL/GenBank/DDBJ databases">
        <title>Draft genome sequence of Pseudonocardiaceae bacterium SL3-2-4.</title>
        <authorList>
            <person name="Ningsih F."/>
            <person name="Yokota A."/>
            <person name="Sakai Y."/>
            <person name="Nanatani K."/>
            <person name="Yabe S."/>
            <person name="Oetari A."/>
            <person name="Sjamsuridzal W."/>
        </authorList>
    </citation>
    <scope>NUCLEOTIDE SEQUENCE [LARGE SCALE GENOMIC DNA]</scope>
    <source>
        <strain evidence="4">SL3-2-4</strain>
    </source>
</reference>
<dbReference type="Pfam" id="PF13556">
    <property type="entry name" value="HTH_30"/>
    <property type="match status" value="1"/>
</dbReference>